<dbReference type="Pfam" id="PF00361">
    <property type="entry name" value="Proton_antipo_M"/>
    <property type="match status" value="1"/>
</dbReference>
<dbReference type="EMBL" id="AFWV01000009">
    <property type="protein sequence ID" value="EGV17769.1"/>
    <property type="molecule type" value="Genomic_DNA"/>
</dbReference>
<feature type="transmembrane region" description="Helical" evidence="3">
    <location>
        <begin position="291"/>
        <end position="316"/>
    </location>
</feature>
<evidence type="ECO:0000259" key="4">
    <source>
        <dbReference type="Pfam" id="PF00361"/>
    </source>
</evidence>
<dbReference type="RefSeq" id="WP_007193700.1">
    <property type="nucleotide sequence ID" value="NZ_AFWV01000009.1"/>
</dbReference>
<dbReference type="PANTHER" id="PTHR43373:SF1">
    <property type="entry name" value="NA(+)_H(+) ANTIPORTER SUBUNIT A"/>
    <property type="match status" value="1"/>
</dbReference>
<dbReference type="Proteomes" id="UP000005459">
    <property type="component" value="Unassembled WGS sequence"/>
</dbReference>
<feature type="transmembrane region" description="Helical" evidence="3">
    <location>
        <begin position="535"/>
        <end position="551"/>
    </location>
</feature>
<protein>
    <submittedName>
        <fullName evidence="5">NADH dehydrogenase (Quinone)</fullName>
        <ecNumber evidence="5">1.6.99.5</ecNumber>
    </submittedName>
</protein>
<dbReference type="PANTHER" id="PTHR43373">
    <property type="entry name" value="NA(+)/H(+) ANTIPORTER SUBUNIT"/>
    <property type="match status" value="1"/>
</dbReference>
<keyword evidence="6" id="KW-1185">Reference proteome</keyword>
<keyword evidence="2 3" id="KW-0812">Transmembrane</keyword>
<feature type="transmembrane region" description="Helical" evidence="3">
    <location>
        <begin position="185"/>
        <end position="207"/>
    </location>
</feature>
<dbReference type="GO" id="GO:0016491">
    <property type="term" value="F:oxidoreductase activity"/>
    <property type="evidence" value="ECO:0007669"/>
    <property type="project" value="UniProtKB-KW"/>
</dbReference>
<dbReference type="InterPro" id="IPR050616">
    <property type="entry name" value="CPA3_Na-H_Antiporter_A"/>
</dbReference>
<evidence type="ECO:0000313" key="5">
    <source>
        <dbReference type="EMBL" id="EGV17769.1"/>
    </source>
</evidence>
<sequence length="613" mass="62676">MTQAQALVAAGIRDLTDLGGVVLVFPLMLPITGLLLGLVLGGRYLGRFVLLLTLLGLGAALAIAAVVLVGGDALQYLLGGWSPPLGVGLRADGLSAVMLVTSALVMLAVALYAQRAFPITGDGSETRSSLVFWLLLLGVWGGLNTVFLGQDLFTLFVALELLTFSAVPLVALGGKPETLAAALRYLLFALLGSALYLLGAVLIYGTYGTLDIALLAERIAGADRWPPSLVAAIALMTVGLLAKTALFPLHLWLPPAHAGAPPAASAVLSALVVKASFFLVLRIWLDMMPGLLATAGVQILGAMGAGAILVGNLVALRQVRLKLLIAYSTLAQIGYLFLLFPLAAGAEALALTGGTLQVVSHACAKAAMFMAAGLIAAALGHDRIGELGGIARALPITVLAFGLAGLALLGLQPSGGYLVKTLLTSAADASGQWWWGLVMQAGGLLTAAYLFRVLGYALFGPRADEGRPPNLAIKRPGRVQELVALLLALCALLLGLLPPVAFDLTGVGRAGVDAGAAVSVAMAGAFDWGKLWGDLWPVLIVGLLVLCAVPWPGGRPAADADSVRVSSSVTGRAAAVVGLVFERVDAALRQWPVAGLSLLLLGLGLAGSLVGGA</sequence>
<feature type="transmembrane region" description="Helical" evidence="3">
    <location>
        <begin position="227"/>
        <end position="253"/>
    </location>
</feature>
<feature type="transmembrane region" description="Helical" evidence="3">
    <location>
        <begin position="94"/>
        <end position="117"/>
    </location>
</feature>
<proteinExistence type="predicted"/>
<feature type="transmembrane region" description="Helical" evidence="3">
    <location>
        <begin position="593"/>
        <end position="611"/>
    </location>
</feature>
<dbReference type="GO" id="GO:0016020">
    <property type="term" value="C:membrane"/>
    <property type="evidence" value="ECO:0007669"/>
    <property type="project" value="UniProtKB-SubCell"/>
</dbReference>
<keyword evidence="3" id="KW-0472">Membrane</keyword>
<dbReference type="GO" id="GO:0012505">
    <property type="term" value="C:endomembrane system"/>
    <property type="evidence" value="ECO:0007669"/>
    <property type="project" value="UniProtKB-SubCell"/>
</dbReference>
<feature type="domain" description="NADH:quinone oxidoreductase/Mrp antiporter transmembrane" evidence="4">
    <location>
        <begin position="150"/>
        <end position="438"/>
    </location>
</feature>
<organism evidence="5 6">
    <name type="scientific">Thiocapsa marina 5811</name>
    <dbReference type="NCBI Taxonomy" id="768671"/>
    <lineage>
        <taxon>Bacteria</taxon>
        <taxon>Pseudomonadati</taxon>
        <taxon>Pseudomonadota</taxon>
        <taxon>Gammaproteobacteria</taxon>
        <taxon>Chromatiales</taxon>
        <taxon>Chromatiaceae</taxon>
        <taxon>Thiocapsa</taxon>
    </lineage>
</organism>
<comment type="subcellular location">
    <subcellularLocation>
        <location evidence="1">Endomembrane system</location>
        <topology evidence="1">Multi-pass membrane protein</topology>
    </subcellularLocation>
    <subcellularLocation>
        <location evidence="2">Membrane</location>
        <topology evidence="2">Multi-pass membrane protein</topology>
    </subcellularLocation>
</comment>
<dbReference type="eggNOG" id="COG0651">
    <property type="taxonomic scope" value="Bacteria"/>
</dbReference>
<reference evidence="5 6" key="1">
    <citation type="submission" date="2011-06" db="EMBL/GenBank/DDBJ databases">
        <title>The draft genome of Thiocapsa marina 5811.</title>
        <authorList>
            <consortium name="US DOE Joint Genome Institute (JGI-PGF)"/>
            <person name="Lucas S."/>
            <person name="Han J."/>
            <person name="Cheng J.-F."/>
            <person name="Goodwin L."/>
            <person name="Pitluck S."/>
            <person name="Peters L."/>
            <person name="Land M.L."/>
            <person name="Hauser L."/>
            <person name="Vogl K."/>
            <person name="Liu Z."/>
            <person name="Imhoff J."/>
            <person name="Thiel V."/>
            <person name="Frigaard N.-U."/>
            <person name="Bryant D."/>
            <person name="Woyke T.J."/>
        </authorList>
    </citation>
    <scope>NUCLEOTIDE SEQUENCE [LARGE SCALE GENOMIC DNA]</scope>
    <source>
        <strain evidence="5 6">5811</strain>
    </source>
</reference>
<feature type="transmembrane region" description="Helical" evidence="3">
    <location>
        <begin position="433"/>
        <end position="459"/>
    </location>
</feature>
<feature type="transmembrane region" description="Helical" evidence="3">
    <location>
        <begin position="323"/>
        <end position="346"/>
    </location>
</feature>
<dbReference type="STRING" id="768671.ThimaDRAFT_2828"/>
<evidence type="ECO:0000256" key="2">
    <source>
        <dbReference type="RuleBase" id="RU000320"/>
    </source>
</evidence>
<dbReference type="InterPro" id="IPR001750">
    <property type="entry name" value="ND/Mrp_TM"/>
</dbReference>
<gene>
    <name evidence="5" type="ORF">ThimaDRAFT_2828</name>
</gene>
<feature type="transmembrane region" description="Helical" evidence="3">
    <location>
        <begin position="393"/>
        <end position="413"/>
    </location>
</feature>
<keyword evidence="3" id="KW-1133">Transmembrane helix</keyword>
<dbReference type="AlphaFoldDB" id="F9UD25"/>
<dbReference type="OrthoDB" id="9768329at2"/>
<evidence type="ECO:0000313" key="6">
    <source>
        <dbReference type="Proteomes" id="UP000005459"/>
    </source>
</evidence>
<keyword evidence="5" id="KW-0560">Oxidoreductase</keyword>
<feature type="transmembrane region" description="Helical" evidence="3">
    <location>
        <begin position="48"/>
        <end position="74"/>
    </location>
</feature>
<dbReference type="EC" id="1.6.99.5" evidence="5"/>
<feature type="transmembrane region" description="Helical" evidence="3">
    <location>
        <begin position="479"/>
        <end position="501"/>
    </location>
</feature>
<feature type="transmembrane region" description="Helical" evidence="3">
    <location>
        <begin position="358"/>
        <end position="381"/>
    </location>
</feature>
<evidence type="ECO:0000256" key="1">
    <source>
        <dbReference type="ARBA" id="ARBA00004127"/>
    </source>
</evidence>
<name>F9UD25_9GAMM</name>
<dbReference type="PRINTS" id="PR01434">
    <property type="entry name" value="NADHDHGNASE5"/>
</dbReference>
<accession>F9UD25</accession>
<feature type="transmembrane region" description="Helical" evidence="3">
    <location>
        <begin position="129"/>
        <end position="147"/>
    </location>
</feature>
<dbReference type="PATRIC" id="fig|768671.3.peg.2988"/>
<feature type="transmembrane region" description="Helical" evidence="3">
    <location>
        <begin position="20"/>
        <end position="41"/>
    </location>
</feature>
<feature type="transmembrane region" description="Helical" evidence="3">
    <location>
        <begin position="265"/>
        <end position="285"/>
    </location>
</feature>
<feature type="transmembrane region" description="Helical" evidence="3">
    <location>
        <begin position="153"/>
        <end position="173"/>
    </location>
</feature>
<evidence type="ECO:0000256" key="3">
    <source>
        <dbReference type="SAM" id="Phobius"/>
    </source>
</evidence>